<dbReference type="STRING" id="53468.A0A0R3UNY8"/>
<reference evidence="3" key="2">
    <citation type="submission" date="2019-11" db="UniProtKB">
        <authorList>
            <consortium name="WormBaseParasite"/>
        </authorList>
    </citation>
    <scope>IDENTIFICATION</scope>
</reference>
<dbReference type="WBParaSite" id="MCU_009151-RA">
    <property type="protein sequence ID" value="MCU_009151-RA"/>
    <property type="gene ID" value="MCU_009151"/>
</dbReference>
<dbReference type="OrthoDB" id="10255632at2759"/>
<protein>
    <submittedName>
        <fullName evidence="1 3">Uncharacterized protein</fullName>
    </submittedName>
</protein>
<sequence>MESLNNLPTFFTEFQTRTMQLRKLIPSLNESIITSLRSQSAIPRDRPDEEVFAGLPTLQNTLPLFDILSNCPPPPGSTCSFESTKIPARRLLSRLELVAILASVYEL</sequence>
<dbReference type="Proteomes" id="UP000267029">
    <property type="component" value="Unassembled WGS sequence"/>
</dbReference>
<evidence type="ECO:0000313" key="1">
    <source>
        <dbReference type="EMBL" id="VDD83537.1"/>
    </source>
</evidence>
<dbReference type="EMBL" id="UXSR01005759">
    <property type="protein sequence ID" value="VDD83537.1"/>
    <property type="molecule type" value="Genomic_DNA"/>
</dbReference>
<evidence type="ECO:0000313" key="2">
    <source>
        <dbReference type="Proteomes" id="UP000267029"/>
    </source>
</evidence>
<reference evidence="1 2" key="1">
    <citation type="submission" date="2018-10" db="EMBL/GenBank/DDBJ databases">
        <authorList>
            <consortium name="Pathogen Informatics"/>
        </authorList>
    </citation>
    <scope>NUCLEOTIDE SEQUENCE [LARGE SCALE GENOMIC DNA]</scope>
</reference>
<name>A0A0R3UNY8_MESCO</name>
<evidence type="ECO:0000313" key="3">
    <source>
        <dbReference type="WBParaSite" id="MCU_009151-RA"/>
    </source>
</evidence>
<proteinExistence type="predicted"/>
<organism evidence="3">
    <name type="scientific">Mesocestoides corti</name>
    <name type="common">Flatworm</name>
    <dbReference type="NCBI Taxonomy" id="53468"/>
    <lineage>
        <taxon>Eukaryota</taxon>
        <taxon>Metazoa</taxon>
        <taxon>Spiralia</taxon>
        <taxon>Lophotrochozoa</taxon>
        <taxon>Platyhelminthes</taxon>
        <taxon>Cestoda</taxon>
        <taxon>Eucestoda</taxon>
        <taxon>Cyclophyllidea</taxon>
        <taxon>Mesocestoididae</taxon>
        <taxon>Mesocestoides</taxon>
    </lineage>
</organism>
<dbReference type="AlphaFoldDB" id="A0A0R3UNY8"/>
<gene>
    <name evidence="1" type="ORF">MCOS_LOCUS9540</name>
</gene>
<accession>A0A0R3UNY8</accession>
<keyword evidence="2" id="KW-1185">Reference proteome</keyword>